<evidence type="ECO:0000256" key="1">
    <source>
        <dbReference type="PROSITE-ProRule" id="PRU01251"/>
    </source>
</evidence>
<dbReference type="EMBL" id="BOOQ01000028">
    <property type="protein sequence ID" value="GII48078.1"/>
    <property type="molecule type" value="Genomic_DNA"/>
</dbReference>
<dbReference type="Pfam" id="PF02861">
    <property type="entry name" value="Clp_N"/>
    <property type="match status" value="1"/>
</dbReference>
<dbReference type="InterPro" id="IPR036628">
    <property type="entry name" value="Clp_N_dom_sf"/>
</dbReference>
<keyword evidence="4" id="KW-1185">Reference proteome</keyword>
<protein>
    <recommendedName>
        <fullName evidence="2">Clp R domain-containing protein</fullName>
    </recommendedName>
</protein>
<proteinExistence type="predicted"/>
<dbReference type="Gene3D" id="1.10.1780.10">
    <property type="entry name" value="Clp, N-terminal domain"/>
    <property type="match status" value="1"/>
</dbReference>
<keyword evidence="1" id="KW-0677">Repeat</keyword>
<sequence length="197" mass="21787">MFERFTDRARRVVLLAQEEARMFDHRYIGSEHVLLGLVHEGEGVAAKILQEEGVELDALREDVREMVGTGSSPSPGEHIPFTPRAKKILELSLRESLNLRHNYIGTEHILLGLIREGGGAGARLLIARGADFDRMRQKVIEETRLQREAGGHSGAFPTVGPSLMAKVDRLQEAVERIERRLDAMNAPPDPGPPGSAE</sequence>
<dbReference type="PANTHER" id="PTHR47016:SF5">
    <property type="entry name" value="CLP DOMAIN SUPERFAMILY PROTEIN"/>
    <property type="match status" value="1"/>
</dbReference>
<evidence type="ECO:0000313" key="4">
    <source>
        <dbReference type="Proteomes" id="UP000644610"/>
    </source>
</evidence>
<dbReference type="Proteomes" id="UP000644610">
    <property type="component" value="Unassembled WGS sequence"/>
</dbReference>
<dbReference type="InterPro" id="IPR044217">
    <property type="entry name" value="CLPT1/2"/>
</dbReference>
<gene>
    <name evidence="3" type="ORF">Psi02_45020</name>
</gene>
<evidence type="ECO:0000313" key="3">
    <source>
        <dbReference type="EMBL" id="GII48078.1"/>
    </source>
</evidence>
<name>A0A8J3XT73_9ACTN</name>
<evidence type="ECO:0000259" key="2">
    <source>
        <dbReference type="PROSITE" id="PS51903"/>
    </source>
</evidence>
<dbReference type="PROSITE" id="PS51903">
    <property type="entry name" value="CLP_R"/>
    <property type="match status" value="1"/>
</dbReference>
<dbReference type="SUPFAM" id="SSF81923">
    <property type="entry name" value="Double Clp-N motif"/>
    <property type="match status" value="1"/>
</dbReference>
<organism evidence="3 4">
    <name type="scientific">Planotetraspora silvatica</name>
    <dbReference type="NCBI Taxonomy" id="234614"/>
    <lineage>
        <taxon>Bacteria</taxon>
        <taxon>Bacillati</taxon>
        <taxon>Actinomycetota</taxon>
        <taxon>Actinomycetes</taxon>
        <taxon>Streptosporangiales</taxon>
        <taxon>Streptosporangiaceae</taxon>
        <taxon>Planotetraspora</taxon>
    </lineage>
</organism>
<dbReference type="PANTHER" id="PTHR47016">
    <property type="entry name" value="ATP-DEPENDENT CLP PROTEASE ATP-BINDING SUBUNIT CLPT1, CHLOROPLASTIC"/>
    <property type="match status" value="1"/>
</dbReference>
<comment type="caution">
    <text evidence="3">The sequence shown here is derived from an EMBL/GenBank/DDBJ whole genome shotgun (WGS) entry which is preliminary data.</text>
</comment>
<dbReference type="InterPro" id="IPR004176">
    <property type="entry name" value="Clp_R_N"/>
</dbReference>
<reference evidence="3" key="1">
    <citation type="submission" date="2021-01" db="EMBL/GenBank/DDBJ databases">
        <title>Whole genome shotgun sequence of Planotetraspora silvatica NBRC 100141.</title>
        <authorList>
            <person name="Komaki H."/>
            <person name="Tamura T."/>
        </authorList>
    </citation>
    <scope>NUCLEOTIDE SEQUENCE</scope>
    <source>
        <strain evidence="3">NBRC 100141</strain>
    </source>
</reference>
<dbReference type="AlphaFoldDB" id="A0A8J3XT73"/>
<accession>A0A8J3XT73</accession>
<feature type="domain" description="Clp R" evidence="2">
    <location>
        <begin position="2"/>
        <end position="146"/>
    </location>
</feature>